<keyword evidence="3 5" id="KW-0378">Hydrolase</keyword>
<comment type="similarity">
    <text evidence="1 5">Belongs to the peptidase S8 family.</text>
</comment>
<dbReference type="SUPFAM" id="SSF52743">
    <property type="entry name" value="Subtilisin-like"/>
    <property type="match status" value="1"/>
</dbReference>
<evidence type="ECO:0000256" key="2">
    <source>
        <dbReference type="ARBA" id="ARBA00022670"/>
    </source>
</evidence>
<dbReference type="RefSeq" id="WP_243802369.1">
    <property type="nucleotide sequence ID" value="NZ_CP094669.1"/>
</dbReference>
<keyword evidence="2 5" id="KW-0645">Protease</keyword>
<evidence type="ECO:0000256" key="3">
    <source>
        <dbReference type="ARBA" id="ARBA00022801"/>
    </source>
</evidence>
<sequence>MLLRFQIVLLLLAMVGPIAGAPIPPPTRRYWLELRDKNGVAFQAAAYFHPAAQARRQRQHLPPAEFTDLPVRSDYLEQVRAHADTVLFVSRWFNAIACQATAAQAIELARLPGVRSMKALPVAELLPAAHLRVTADNKDSKPISAADRQLARQQTRTLGAETFRRAGLDGRGLRIAIFDVGFSGADHHPAFKQLFADKKVVASYDFVRRTADVFHGGTHGLEVLSCLAGRLPDGTLLGLAPGADYLLARTERIHREVYTEELDWLAAVEWADRNGADIINSSLGYTTRRYFPEDMDGHTSLVARAAELAVRKGMLVVNAAGNDGDNEDWRTIGTPADADSVLAVGGISPETGLHLDFSAYGPSADRRLKPNVSAFGTVLAASPGGGYARIDGTSFASPLVAGFAACAWQQQRALPVMALFTAIQQAGALYPYYDYAHGYGMPQADAVLQPSAGQRPGLAPTVSFVASDSVVSVFIRPEAAPPVVARALPLYLDSVATAANAPGRVGALGREEARPPTALEGVGASGPPASAAPVLPAAGYFFWHVADSHGVLHRYEVLEVSQRAILRIPRRSLRPGDVIRVFYLGATHSYPIL</sequence>
<accession>A0ABY4D3Q9</accession>
<evidence type="ECO:0000256" key="1">
    <source>
        <dbReference type="ARBA" id="ARBA00011073"/>
    </source>
</evidence>
<dbReference type="InterPro" id="IPR000209">
    <property type="entry name" value="Peptidase_S8/S53_dom"/>
</dbReference>
<reference evidence="7 8" key="1">
    <citation type="submission" date="2022-03" db="EMBL/GenBank/DDBJ databases">
        <title>Hymenobactersp. isolated from the air.</title>
        <authorList>
            <person name="Won M."/>
            <person name="Kwon S.-W."/>
        </authorList>
    </citation>
    <scope>NUCLEOTIDE SEQUENCE [LARGE SCALE GENOMIC DNA]</scope>
    <source>
        <strain evidence="7 8">KACC 21982</strain>
    </source>
</reference>
<dbReference type="InterPro" id="IPR023828">
    <property type="entry name" value="Peptidase_S8_Ser-AS"/>
</dbReference>
<evidence type="ECO:0000259" key="6">
    <source>
        <dbReference type="Pfam" id="PF00082"/>
    </source>
</evidence>
<name>A0ABY4D3Q9_9BACT</name>
<feature type="active site" description="Charge relay system" evidence="5">
    <location>
        <position position="219"/>
    </location>
</feature>
<gene>
    <name evidence="7" type="ORF">MTX78_10380</name>
</gene>
<dbReference type="PANTHER" id="PTHR43806">
    <property type="entry name" value="PEPTIDASE S8"/>
    <property type="match status" value="1"/>
</dbReference>
<evidence type="ECO:0000313" key="7">
    <source>
        <dbReference type="EMBL" id="UOG76987.1"/>
    </source>
</evidence>
<proteinExistence type="inferred from homology"/>
<dbReference type="Pfam" id="PF00082">
    <property type="entry name" value="Peptidase_S8"/>
    <property type="match status" value="1"/>
</dbReference>
<dbReference type="Proteomes" id="UP000831113">
    <property type="component" value="Chromosome"/>
</dbReference>
<dbReference type="PROSITE" id="PS51892">
    <property type="entry name" value="SUBTILASE"/>
    <property type="match status" value="1"/>
</dbReference>
<dbReference type="EMBL" id="CP094669">
    <property type="protein sequence ID" value="UOG76987.1"/>
    <property type="molecule type" value="Genomic_DNA"/>
</dbReference>
<evidence type="ECO:0000256" key="5">
    <source>
        <dbReference type="PROSITE-ProRule" id="PRU01240"/>
    </source>
</evidence>
<feature type="active site" description="Charge relay system" evidence="5">
    <location>
        <position position="394"/>
    </location>
</feature>
<evidence type="ECO:0000256" key="4">
    <source>
        <dbReference type="ARBA" id="ARBA00022825"/>
    </source>
</evidence>
<feature type="domain" description="Peptidase S8/S53" evidence="6">
    <location>
        <begin position="170"/>
        <end position="416"/>
    </location>
</feature>
<feature type="active site" description="Charge relay system" evidence="5">
    <location>
        <position position="179"/>
    </location>
</feature>
<organism evidence="7 8">
    <name type="scientific">Hymenobacter tibetensis</name>
    <dbReference type="NCBI Taxonomy" id="497967"/>
    <lineage>
        <taxon>Bacteria</taxon>
        <taxon>Pseudomonadati</taxon>
        <taxon>Bacteroidota</taxon>
        <taxon>Cytophagia</taxon>
        <taxon>Cytophagales</taxon>
        <taxon>Hymenobacteraceae</taxon>
        <taxon>Hymenobacter</taxon>
    </lineage>
</organism>
<dbReference type="PANTHER" id="PTHR43806:SF67">
    <property type="entry name" value="EGF-LIKE DOMAIN-CONTAINING PROTEIN"/>
    <property type="match status" value="1"/>
</dbReference>
<protein>
    <submittedName>
        <fullName evidence="7">S8 family serine peptidase</fullName>
    </submittedName>
</protein>
<dbReference type="Gene3D" id="3.40.50.200">
    <property type="entry name" value="Peptidase S8/S53 domain"/>
    <property type="match status" value="1"/>
</dbReference>
<keyword evidence="8" id="KW-1185">Reference proteome</keyword>
<dbReference type="InterPro" id="IPR036852">
    <property type="entry name" value="Peptidase_S8/S53_dom_sf"/>
</dbReference>
<evidence type="ECO:0000313" key="8">
    <source>
        <dbReference type="Proteomes" id="UP000831113"/>
    </source>
</evidence>
<keyword evidence="4 5" id="KW-0720">Serine protease</keyword>
<dbReference type="InterPro" id="IPR050131">
    <property type="entry name" value="Peptidase_S8_subtilisin-like"/>
</dbReference>
<dbReference type="PROSITE" id="PS00138">
    <property type="entry name" value="SUBTILASE_SER"/>
    <property type="match status" value="1"/>
</dbReference>